<protein>
    <recommendedName>
        <fullName evidence="1">J domain-containing protein</fullName>
    </recommendedName>
</protein>
<dbReference type="InterPro" id="IPR018253">
    <property type="entry name" value="DnaJ_domain_CS"/>
</dbReference>
<dbReference type="GeneID" id="113715331"/>
<dbReference type="Pfam" id="PF00226">
    <property type="entry name" value="DnaJ"/>
    <property type="match status" value="1"/>
</dbReference>
<dbReference type="InterPro" id="IPR036869">
    <property type="entry name" value="J_dom_sf"/>
</dbReference>
<reference evidence="3" key="2">
    <citation type="submission" date="2025-08" db="UniProtKB">
        <authorList>
            <consortium name="RefSeq"/>
        </authorList>
    </citation>
    <scope>IDENTIFICATION</scope>
    <source>
        <tissue evidence="3">Leaves</tissue>
    </source>
</reference>
<feature type="domain" description="J" evidence="1">
    <location>
        <begin position="11"/>
        <end position="80"/>
    </location>
</feature>
<evidence type="ECO:0000313" key="2">
    <source>
        <dbReference type="Proteomes" id="UP001652660"/>
    </source>
</evidence>
<name>A0A6P6UXM3_COFAR</name>
<gene>
    <name evidence="3" type="primary">LOC113715331</name>
</gene>
<dbReference type="PROSITE" id="PS50076">
    <property type="entry name" value="DNAJ_2"/>
    <property type="match status" value="1"/>
</dbReference>
<reference evidence="2" key="1">
    <citation type="journal article" date="2025" name="Foods">
        <title>Unveiling the Microbial Signatures of Arabica Coffee Cherries: Insights into Ripeness Specific Diversity, Functional Traits, and Implications for Quality and Safety.</title>
        <authorList>
            <consortium name="RefSeq"/>
            <person name="Tenea G.N."/>
            <person name="Cifuentes V."/>
            <person name="Reyes P."/>
            <person name="Cevallos-Vallejos M."/>
        </authorList>
    </citation>
    <scope>NUCLEOTIDE SEQUENCE [LARGE SCALE GENOMIC DNA]</scope>
</reference>
<dbReference type="Gene3D" id="1.10.287.110">
    <property type="entry name" value="DnaJ domain"/>
    <property type="match status" value="1"/>
</dbReference>
<dbReference type="PANTHER" id="PTHR44743:SF10">
    <property type="entry name" value="J DOMAIN-CONTAINING PROTEIN"/>
    <property type="match status" value="1"/>
</dbReference>
<dbReference type="InterPro" id="IPR001623">
    <property type="entry name" value="DnaJ_domain"/>
</dbReference>
<keyword evidence="2" id="KW-1185">Reference proteome</keyword>
<accession>A0A6P6UXM3</accession>
<dbReference type="PRINTS" id="PR00625">
    <property type="entry name" value="JDOMAIN"/>
</dbReference>
<evidence type="ECO:0000313" key="3">
    <source>
        <dbReference type="RefSeq" id="XP_027095308.1"/>
    </source>
</evidence>
<dbReference type="RefSeq" id="XP_027095308.1">
    <property type="nucleotide sequence ID" value="XM_027239507.2"/>
</dbReference>
<dbReference type="CDD" id="cd06257">
    <property type="entry name" value="DnaJ"/>
    <property type="match status" value="1"/>
</dbReference>
<organism evidence="2 3">
    <name type="scientific">Coffea arabica</name>
    <name type="common">Arabian coffee</name>
    <dbReference type="NCBI Taxonomy" id="13443"/>
    <lineage>
        <taxon>Eukaryota</taxon>
        <taxon>Viridiplantae</taxon>
        <taxon>Streptophyta</taxon>
        <taxon>Embryophyta</taxon>
        <taxon>Tracheophyta</taxon>
        <taxon>Spermatophyta</taxon>
        <taxon>Magnoliopsida</taxon>
        <taxon>eudicotyledons</taxon>
        <taxon>Gunneridae</taxon>
        <taxon>Pentapetalae</taxon>
        <taxon>asterids</taxon>
        <taxon>lamiids</taxon>
        <taxon>Gentianales</taxon>
        <taxon>Rubiaceae</taxon>
        <taxon>Ixoroideae</taxon>
        <taxon>Gardenieae complex</taxon>
        <taxon>Bertiereae - Coffeeae clade</taxon>
        <taxon>Coffeeae</taxon>
        <taxon>Coffea</taxon>
    </lineage>
</organism>
<proteinExistence type="predicted"/>
<dbReference type="Proteomes" id="UP001652660">
    <property type="component" value="Chromosome 11c"/>
</dbReference>
<sequence>MEGEYFRGSSSYYGILGVPTNASDEEIRRAYRKLAMQWHPDKWTRTPSLLGEAKRKFQQIQEAYSVLSDQKRRIMYDTGLYDPAEEEEDEGFADFLQEMASLVDNVRKEDKVHSLEELQRAFWEMAQSFETPEWSFNPLQYMYESPAWFDEPSTSNSLGNSTGVSWSSEQKSFETFARECWSTGVESKSVSSMLGDPWGKPFYAF</sequence>
<dbReference type="PROSITE" id="PS00636">
    <property type="entry name" value="DNAJ_1"/>
    <property type="match status" value="1"/>
</dbReference>
<evidence type="ECO:0000259" key="1">
    <source>
        <dbReference type="PROSITE" id="PS50076"/>
    </source>
</evidence>
<dbReference type="AlphaFoldDB" id="A0A6P6UXM3"/>
<dbReference type="SUPFAM" id="SSF46565">
    <property type="entry name" value="Chaperone J-domain"/>
    <property type="match status" value="1"/>
</dbReference>
<dbReference type="PANTHER" id="PTHR44743">
    <property type="entry name" value="PUTATIVE, EXPRESSED-RELATED"/>
    <property type="match status" value="1"/>
</dbReference>
<dbReference type="OrthoDB" id="10250354at2759"/>
<dbReference type="SMART" id="SM00271">
    <property type="entry name" value="DnaJ"/>
    <property type="match status" value="1"/>
</dbReference>